<keyword evidence="4" id="KW-1185">Reference proteome</keyword>
<name>A0A165NLY7_9AGAM</name>
<dbReference type="InParanoid" id="A0A165NLY7"/>
<gene>
    <name evidence="3" type="ORF">NEOLEDRAFT_1077142</name>
</gene>
<dbReference type="OrthoDB" id="2993351at2759"/>
<feature type="domain" description="DUF3669" evidence="2">
    <location>
        <begin position="192"/>
        <end position="243"/>
    </location>
</feature>
<sequence length="279" mass="30589">MADNIHLQPADPVRIGSGSFGNIYLIGDGSAVAYKEVQRPSDAAVLHDEFATLEKIYSCCDMDSFFVIPRALAFSDPSTSRFHEAPPGPTRRRPLRPAAAYLPPPTPVGPALCRLYFGKRYAARFASAANFPVDAQRYERLRASFAWLPSQEEVAAGMGEMVGRLHWAAGVDARGVEFVMGGDGGSGAAFFVIDYDQVPPAQVRRWADVGDLVRAFFANDPYFPRPRQGDPLYLAFKRAYLEQYGQSTMHVGEAFIEAIQAEQATRDSRAASSTPDIES</sequence>
<proteinExistence type="predicted"/>
<evidence type="ECO:0000259" key="2">
    <source>
        <dbReference type="Pfam" id="PF12417"/>
    </source>
</evidence>
<accession>A0A165NLY7</accession>
<evidence type="ECO:0000256" key="1">
    <source>
        <dbReference type="SAM" id="MobiDB-lite"/>
    </source>
</evidence>
<dbReference type="PANTHER" id="PTHR40780">
    <property type="entry name" value="DUF3669 DOMAIN-CONTAINING PROTEIN"/>
    <property type="match status" value="1"/>
</dbReference>
<dbReference type="InterPro" id="IPR022137">
    <property type="entry name" value="Znf_prot_DUF3669"/>
</dbReference>
<feature type="region of interest" description="Disordered" evidence="1">
    <location>
        <begin position="77"/>
        <end position="97"/>
    </location>
</feature>
<dbReference type="Pfam" id="PF12417">
    <property type="entry name" value="DUF3669"/>
    <property type="match status" value="1"/>
</dbReference>
<dbReference type="PANTHER" id="PTHR40780:SF2">
    <property type="entry name" value="DUF3669 DOMAIN-CONTAINING PROTEIN"/>
    <property type="match status" value="1"/>
</dbReference>
<organism evidence="3 4">
    <name type="scientific">Neolentinus lepideus HHB14362 ss-1</name>
    <dbReference type="NCBI Taxonomy" id="1314782"/>
    <lineage>
        <taxon>Eukaryota</taxon>
        <taxon>Fungi</taxon>
        <taxon>Dikarya</taxon>
        <taxon>Basidiomycota</taxon>
        <taxon>Agaricomycotina</taxon>
        <taxon>Agaricomycetes</taxon>
        <taxon>Gloeophyllales</taxon>
        <taxon>Gloeophyllaceae</taxon>
        <taxon>Neolentinus</taxon>
    </lineage>
</organism>
<dbReference type="EMBL" id="KV425632">
    <property type="protein sequence ID" value="KZT19826.1"/>
    <property type="molecule type" value="Genomic_DNA"/>
</dbReference>
<protein>
    <recommendedName>
        <fullName evidence="2">DUF3669 domain-containing protein</fullName>
    </recommendedName>
</protein>
<evidence type="ECO:0000313" key="3">
    <source>
        <dbReference type="EMBL" id="KZT19826.1"/>
    </source>
</evidence>
<dbReference type="AlphaFoldDB" id="A0A165NLY7"/>
<evidence type="ECO:0000313" key="4">
    <source>
        <dbReference type="Proteomes" id="UP000076761"/>
    </source>
</evidence>
<reference evidence="3 4" key="1">
    <citation type="journal article" date="2016" name="Mol. Biol. Evol.">
        <title>Comparative Genomics of Early-Diverging Mushroom-Forming Fungi Provides Insights into the Origins of Lignocellulose Decay Capabilities.</title>
        <authorList>
            <person name="Nagy L.G."/>
            <person name="Riley R."/>
            <person name="Tritt A."/>
            <person name="Adam C."/>
            <person name="Daum C."/>
            <person name="Floudas D."/>
            <person name="Sun H."/>
            <person name="Yadav J.S."/>
            <person name="Pangilinan J."/>
            <person name="Larsson K.H."/>
            <person name="Matsuura K."/>
            <person name="Barry K."/>
            <person name="Labutti K."/>
            <person name="Kuo R."/>
            <person name="Ohm R.A."/>
            <person name="Bhattacharya S.S."/>
            <person name="Shirouzu T."/>
            <person name="Yoshinaga Y."/>
            <person name="Martin F.M."/>
            <person name="Grigoriev I.V."/>
            <person name="Hibbett D.S."/>
        </authorList>
    </citation>
    <scope>NUCLEOTIDE SEQUENCE [LARGE SCALE GENOMIC DNA]</scope>
    <source>
        <strain evidence="3 4">HHB14362 ss-1</strain>
    </source>
</reference>
<dbReference type="Proteomes" id="UP000076761">
    <property type="component" value="Unassembled WGS sequence"/>
</dbReference>